<name>A0A0F8YNY9_9ZZZZ</name>
<comment type="caution">
    <text evidence="1">The sequence shown here is derived from an EMBL/GenBank/DDBJ whole genome shotgun (WGS) entry which is preliminary data.</text>
</comment>
<proteinExistence type="predicted"/>
<organism evidence="1">
    <name type="scientific">marine sediment metagenome</name>
    <dbReference type="NCBI Taxonomy" id="412755"/>
    <lineage>
        <taxon>unclassified sequences</taxon>
        <taxon>metagenomes</taxon>
        <taxon>ecological metagenomes</taxon>
    </lineage>
</organism>
<reference evidence="1" key="1">
    <citation type="journal article" date="2015" name="Nature">
        <title>Complex archaea that bridge the gap between prokaryotes and eukaryotes.</title>
        <authorList>
            <person name="Spang A."/>
            <person name="Saw J.H."/>
            <person name="Jorgensen S.L."/>
            <person name="Zaremba-Niedzwiedzka K."/>
            <person name="Martijn J."/>
            <person name="Lind A.E."/>
            <person name="van Eijk R."/>
            <person name="Schleper C."/>
            <person name="Guy L."/>
            <person name="Ettema T.J."/>
        </authorList>
    </citation>
    <scope>NUCLEOTIDE SEQUENCE</scope>
</reference>
<protein>
    <submittedName>
        <fullName evidence="1">Uncharacterized protein</fullName>
    </submittedName>
</protein>
<sequence length="160" mass="18476">SWTEVMAEATRAFHEPDFDMMPAMDYVEVTCDKDVGKRIRGYQEGYDLEYLRLAVGYSEEEFDLKSYDFSTLPWPIQRAVVSHWDRLHTEFLQAREGLAYYPDVGYVWLIEHSDGVARIPYRDVDGGLVPDEDDLIRVMGYVVQGPYGAMIDIGLAEYDL</sequence>
<gene>
    <name evidence="1" type="ORF">LCGC14_3131260</name>
</gene>
<evidence type="ECO:0000313" key="1">
    <source>
        <dbReference type="EMBL" id="KKK49816.1"/>
    </source>
</evidence>
<feature type="non-terminal residue" evidence="1">
    <location>
        <position position="1"/>
    </location>
</feature>
<dbReference type="EMBL" id="LAZR01068345">
    <property type="protein sequence ID" value="KKK49816.1"/>
    <property type="molecule type" value="Genomic_DNA"/>
</dbReference>
<accession>A0A0F8YNY9</accession>
<dbReference type="AlphaFoldDB" id="A0A0F8YNY9"/>